<accession>A0A0A8ZNH9</accession>
<dbReference type="AlphaFoldDB" id="A0A0A8ZNH9"/>
<protein>
    <submittedName>
        <fullName evidence="1">Uncharacterized protein</fullName>
    </submittedName>
</protein>
<name>A0A0A8ZNH9_ARUDO</name>
<reference evidence="1" key="2">
    <citation type="journal article" date="2015" name="Data Brief">
        <title>Shoot transcriptome of the giant reed, Arundo donax.</title>
        <authorList>
            <person name="Barrero R.A."/>
            <person name="Guerrero F.D."/>
            <person name="Moolhuijzen P."/>
            <person name="Goolsby J.A."/>
            <person name="Tidwell J."/>
            <person name="Bellgard S.E."/>
            <person name="Bellgard M.I."/>
        </authorList>
    </citation>
    <scope>NUCLEOTIDE SEQUENCE</scope>
    <source>
        <tissue evidence="1">Shoot tissue taken approximately 20 cm above the soil surface</tissue>
    </source>
</reference>
<dbReference type="EMBL" id="GBRH01259595">
    <property type="protein sequence ID" value="JAD38300.1"/>
    <property type="molecule type" value="Transcribed_RNA"/>
</dbReference>
<evidence type="ECO:0000313" key="1">
    <source>
        <dbReference type="EMBL" id="JAD38300.1"/>
    </source>
</evidence>
<proteinExistence type="predicted"/>
<reference evidence="1" key="1">
    <citation type="submission" date="2014-09" db="EMBL/GenBank/DDBJ databases">
        <authorList>
            <person name="Magalhaes I.L.F."/>
            <person name="Oliveira U."/>
            <person name="Santos F.R."/>
            <person name="Vidigal T.H.D.A."/>
            <person name="Brescovit A.D."/>
            <person name="Santos A.J."/>
        </authorList>
    </citation>
    <scope>NUCLEOTIDE SEQUENCE</scope>
    <source>
        <tissue evidence="1">Shoot tissue taken approximately 20 cm above the soil surface</tissue>
    </source>
</reference>
<sequence>MDRFRTPLWNSYFTVCSISCLL</sequence>
<organism evidence="1">
    <name type="scientific">Arundo donax</name>
    <name type="common">Giant reed</name>
    <name type="synonym">Donax arundinaceus</name>
    <dbReference type="NCBI Taxonomy" id="35708"/>
    <lineage>
        <taxon>Eukaryota</taxon>
        <taxon>Viridiplantae</taxon>
        <taxon>Streptophyta</taxon>
        <taxon>Embryophyta</taxon>
        <taxon>Tracheophyta</taxon>
        <taxon>Spermatophyta</taxon>
        <taxon>Magnoliopsida</taxon>
        <taxon>Liliopsida</taxon>
        <taxon>Poales</taxon>
        <taxon>Poaceae</taxon>
        <taxon>PACMAD clade</taxon>
        <taxon>Arundinoideae</taxon>
        <taxon>Arundineae</taxon>
        <taxon>Arundo</taxon>
    </lineage>
</organism>